<comment type="caution">
    <text evidence="1">The sequence shown here is derived from an EMBL/GenBank/DDBJ whole genome shotgun (WGS) entry which is preliminary data.</text>
</comment>
<dbReference type="Proteomes" id="UP001595704">
    <property type="component" value="Unassembled WGS sequence"/>
</dbReference>
<dbReference type="RefSeq" id="WP_191318067.1">
    <property type="nucleotide sequence ID" value="NZ_BNCG01000002.1"/>
</dbReference>
<keyword evidence="2" id="KW-1185">Reference proteome</keyword>
<dbReference type="EMBL" id="JBHRYC010000026">
    <property type="protein sequence ID" value="MFC3637004.1"/>
    <property type="molecule type" value="Genomic_DNA"/>
</dbReference>
<sequence>MAHTHDIAREIDAGLFEDWSEWSSLDADDPNSRFGLDTPNGTGGRVGRYTVWISPHHHASIIASKLPGASRMAGTRGSEGWRIPPEHWRALRAALPAIKDAQTAVMRAERAALARARAHAARRNQGI</sequence>
<evidence type="ECO:0000313" key="1">
    <source>
        <dbReference type="EMBL" id="MFC3637004.1"/>
    </source>
</evidence>
<protein>
    <submittedName>
        <fullName evidence="1">Uncharacterized protein</fullName>
    </submittedName>
</protein>
<proteinExistence type="predicted"/>
<accession>A0ABV7UFZ1</accession>
<evidence type="ECO:0000313" key="2">
    <source>
        <dbReference type="Proteomes" id="UP001595704"/>
    </source>
</evidence>
<organism evidence="1 2">
    <name type="scientific">Camelimonas fluminis</name>
    <dbReference type="NCBI Taxonomy" id="1576911"/>
    <lineage>
        <taxon>Bacteria</taxon>
        <taxon>Pseudomonadati</taxon>
        <taxon>Pseudomonadota</taxon>
        <taxon>Alphaproteobacteria</taxon>
        <taxon>Hyphomicrobiales</taxon>
        <taxon>Chelatococcaceae</taxon>
        <taxon>Camelimonas</taxon>
    </lineage>
</organism>
<reference evidence="2" key="1">
    <citation type="journal article" date="2019" name="Int. J. Syst. Evol. Microbiol.">
        <title>The Global Catalogue of Microorganisms (GCM) 10K type strain sequencing project: providing services to taxonomists for standard genome sequencing and annotation.</title>
        <authorList>
            <consortium name="The Broad Institute Genomics Platform"/>
            <consortium name="The Broad Institute Genome Sequencing Center for Infectious Disease"/>
            <person name="Wu L."/>
            <person name="Ma J."/>
        </authorList>
    </citation>
    <scope>NUCLEOTIDE SEQUENCE [LARGE SCALE GENOMIC DNA]</scope>
    <source>
        <strain evidence="2">KCTC 42282</strain>
    </source>
</reference>
<name>A0ABV7UFZ1_9HYPH</name>
<gene>
    <name evidence="1" type="ORF">ACFONL_06355</name>
</gene>